<name>A0A6G1GNU0_9PEZI</name>
<sequence>MCDSRCWKCRRPQEKGGGFGRKRPKGERGGCREMETRMQDGVVGGDLERGGAGNQDRIAMQQRDGHAGRERSRRVVRERGEGERSGRVVGGLMGVSREFAVAELKKSTIGYRAADWRLALTAQEQRWRCGREARGGQRRLQPRLQPSSLLRCLLLSRCSTWTSSFQRKRCLPRNTRSTPLPGSKPPAPHS</sequence>
<evidence type="ECO:0000256" key="1">
    <source>
        <dbReference type="SAM" id="MobiDB-lite"/>
    </source>
</evidence>
<evidence type="ECO:0000313" key="3">
    <source>
        <dbReference type="Proteomes" id="UP000800041"/>
    </source>
</evidence>
<dbReference type="Proteomes" id="UP000800041">
    <property type="component" value="Unassembled WGS sequence"/>
</dbReference>
<feature type="compositionally biased region" description="Basic and acidic residues" evidence="1">
    <location>
        <begin position="63"/>
        <end position="84"/>
    </location>
</feature>
<dbReference type="EMBL" id="ML977183">
    <property type="protein sequence ID" value="KAF1982591.1"/>
    <property type="molecule type" value="Genomic_DNA"/>
</dbReference>
<gene>
    <name evidence="2" type="ORF">K402DRAFT_194430</name>
</gene>
<reference evidence="2" key="1">
    <citation type="journal article" date="2020" name="Stud. Mycol.">
        <title>101 Dothideomycetes genomes: a test case for predicting lifestyles and emergence of pathogens.</title>
        <authorList>
            <person name="Haridas S."/>
            <person name="Albert R."/>
            <person name="Binder M."/>
            <person name="Bloem J."/>
            <person name="Labutti K."/>
            <person name="Salamov A."/>
            <person name="Andreopoulos B."/>
            <person name="Baker S."/>
            <person name="Barry K."/>
            <person name="Bills G."/>
            <person name="Bluhm B."/>
            <person name="Cannon C."/>
            <person name="Castanera R."/>
            <person name="Culley D."/>
            <person name="Daum C."/>
            <person name="Ezra D."/>
            <person name="Gonzalez J."/>
            <person name="Henrissat B."/>
            <person name="Kuo A."/>
            <person name="Liang C."/>
            <person name="Lipzen A."/>
            <person name="Lutzoni F."/>
            <person name="Magnuson J."/>
            <person name="Mondo S."/>
            <person name="Nolan M."/>
            <person name="Ohm R."/>
            <person name="Pangilinan J."/>
            <person name="Park H.-J."/>
            <person name="Ramirez L."/>
            <person name="Alfaro M."/>
            <person name="Sun H."/>
            <person name="Tritt A."/>
            <person name="Yoshinaga Y."/>
            <person name="Zwiers L.-H."/>
            <person name="Turgeon B."/>
            <person name="Goodwin S."/>
            <person name="Spatafora J."/>
            <person name="Crous P."/>
            <person name="Grigoriev I."/>
        </authorList>
    </citation>
    <scope>NUCLEOTIDE SEQUENCE</scope>
    <source>
        <strain evidence="2">CBS 113979</strain>
    </source>
</reference>
<dbReference type="AlphaFoldDB" id="A0A6G1GNU0"/>
<protein>
    <submittedName>
        <fullName evidence="2">Uncharacterized protein</fullName>
    </submittedName>
</protein>
<proteinExistence type="predicted"/>
<organism evidence="2 3">
    <name type="scientific">Aulographum hederae CBS 113979</name>
    <dbReference type="NCBI Taxonomy" id="1176131"/>
    <lineage>
        <taxon>Eukaryota</taxon>
        <taxon>Fungi</taxon>
        <taxon>Dikarya</taxon>
        <taxon>Ascomycota</taxon>
        <taxon>Pezizomycotina</taxon>
        <taxon>Dothideomycetes</taxon>
        <taxon>Pleosporomycetidae</taxon>
        <taxon>Aulographales</taxon>
        <taxon>Aulographaceae</taxon>
    </lineage>
</organism>
<evidence type="ECO:0000313" key="2">
    <source>
        <dbReference type="EMBL" id="KAF1982591.1"/>
    </source>
</evidence>
<accession>A0A6G1GNU0</accession>
<feature type="region of interest" description="Disordered" evidence="1">
    <location>
        <begin position="12"/>
        <end position="84"/>
    </location>
</feature>
<keyword evidence="3" id="KW-1185">Reference proteome</keyword>
<feature type="compositionally biased region" description="Basic and acidic residues" evidence="1">
    <location>
        <begin position="26"/>
        <end position="38"/>
    </location>
</feature>